<organism evidence="1 2">
    <name type="scientific">Amycolatopsis dongchuanensis</name>
    <dbReference type="NCBI Taxonomy" id="1070866"/>
    <lineage>
        <taxon>Bacteria</taxon>
        <taxon>Bacillati</taxon>
        <taxon>Actinomycetota</taxon>
        <taxon>Actinomycetes</taxon>
        <taxon>Pseudonocardiales</taxon>
        <taxon>Pseudonocardiaceae</taxon>
        <taxon>Amycolatopsis</taxon>
    </lineage>
</organism>
<dbReference type="Proteomes" id="UP001500192">
    <property type="component" value="Unassembled WGS sequence"/>
</dbReference>
<accession>A0ABP9QH39</accession>
<proteinExistence type="predicted"/>
<gene>
    <name evidence="1" type="ORF">GCM10023214_27190</name>
</gene>
<dbReference type="EMBL" id="BAABIB010000061">
    <property type="protein sequence ID" value="GAA5161699.1"/>
    <property type="molecule type" value="Genomic_DNA"/>
</dbReference>
<evidence type="ECO:0000313" key="1">
    <source>
        <dbReference type="EMBL" id="GAA5161699.1"/>
    </source>
</evidence>
<dbReference type="RefSeq" id="WP_346053866.1">
    <property type="nucleotide sequence ID" value="NZ_BAABIB010000061.1"/>
</dbReference>
<evidence type="ECO:0000313" key="2">
    <source>
        <dbReference type="Proteomes" id="UP001500192"/>
    </source>
</evidence>
<name>A0ABP9QH39_9PSEU</name>
<protein>
    <submittedName>
        <fullName evidence="1">Uncharacterized protein</fullName>
    </submittedName>
</protein>
<reference evidence="2" key="1">
    <citation type="journal article" date="2019" name="Int. J. Syst. Evol. Microbiol.">
        <title>The Global Catalogue of Microorganisms (GCM) 10K type strain sequencing project: providing services to taxonomists for standard genome sequencing and annotation.</title>
        <authorList>
            <consortium name="The Broad Institute Genomics Platform"/>
            <consortium name="The Broad Institute Genome Sequencing Center for Infectious Disease"/>
            <person name="Wu L."/>
            <person name="Ma J."/>
        </authorList>
    </citation>
    <scope>NUCLEOTIDE SEQUENCE [LARGE SCALE GENOMIC DNA]</scope>
    <source>
        <strain evidence="2">JCM 18054</strain>
    </source>
</reference>
<sequence length="129" mass="14077">MTSHDVVPYLDALRDHLARYAVPSPLSVECTTWREPVAVHLHELGLDGLASALLAWARTLDGVTVTAIQLDDAPSVHLTVVGRMATGVPVHVWGAVRYERAVFPDLPRGVEQDVELATLHGWARREVAA</sequence>
<comment type="caution">
    <text evidence="1">The sequence shown here is derived from an EMBL/GenBank/DDBJ whole genome shotgun (WGS) entry which is preliminary data.</text>
</comment>
<keyword evidence="2" id="KW-1185">Reference proteome</keyword>